<dbReference type="STRING" id="1279009.ADICEAN_01014"/>
<feature type="transmembrane region" description="Helical" evidence="2">
    <location>
        <begin position="200"/>
        <end position="219"/>
    </location>
</feature>
<evidence type="ECO:0000313" key="4">
    <source>
        <dbReference type="Proteomes" id="UP000011910"/>
    </source>
</evidence>
<keyword evidence="4" id="KW-1185">Reference proteome</keyword>
<feature type="transmembrane region" description="Helical" evidence="2">
    <location>
        <begin position="159"/>
        <end position="180"/>
    </location>
</feature>
<feature type="transmembrane region" description="Helical" evidence="2">
    <location>
        <begin position="12"/>
        <end position="35"/>
    </location>
</feature>
<name>M7NQ73_9BACT</name>
<protein>
    <submittedName>
        <fullName evidence="3">Uncharacterized protein</fullName>
    </submittedName>
</protein>
<keyword evidence="2" id="KW-0472">Membrane</keyword>
<evidence type="ECO:0000313" key="3">
    <source>
        <dbReference type="EMBL" id="EMR03865.1"/>
    </source>
</evidence>
<evidence type="ECO:0000256" key="2">
    <source>
        <dbReference type="SAM" id="Phobius"/>
    </source>
</evidence>
<comment type="caution">
    <text evidence="3">The sequence shown here is derived from an EMBL/GenBank/DDBJ whole genome shotgun (WGS) entry which is preliminary data.</text>
</comment>
<feature type="transmembrane region" description="Helical" evidence="2">
    <location>
        <begin position="89"/>
        <end position="107"/>
    </location>
</feature>
<accession>M7NQ73</accession>
<dbReference type="Proteomes" id="UP000011910">
    <property type="component" value="Unassembled WGS sequence"/>
</dbReference>
<dbReference type="EMBL" id="AODQ01000016">
    <property type="protein sequence ID" value="EMR03865.1"/>
    <property type="molecule type" value="Genomic_DNA"/>
</dbReference>
<dbReference type="eggNOG" id="ENOG5031B6Q">
    <property type="taxonomic scope" value="Bacteria"/>
</dbReference>
<keyword evidence="2" id="KW-1133">Transmembrane helix</keyword>
<sequence>MTIRLRPNYIIYLFGSIIALLILAHIAGLVIFYYFRHTGSYYTLEYFNFASENNFPTFFSSMQLLCCSLVLALIAIIHKKRGLKWVWHWAGLSALFLFMSLDESLMIHETVSIKTRQYMNLQGENFFVWIIPYSLLVLLVGIAYLRFLFGLPLYVRQRVILAAAVFVTAAIGLEAVESYYFTITGVLDFNFAMLIALEEAMEMIGILLFLYTLFHYIAYHLKGVELHLKSEAAAIPLAPVARQKSHPTLSEPGMHPQLASQGRIS</sequence>
<feature type="transmembrane region" description="Helical" evidence="2">
    <location>
        <begin position="127"/>
        <end position="147"/>
    </location>
</feature>
<feature type="region of interest" description="Disordered" evidence="1">
    <location>
        <begin position="245"/>
        <end position="265"/>
    </location>
</feature>
<proteinExistence type="predicted"/>
<evidence type="ECO:0000256" key="1">
    <source>
        <dbReference type="SAM" id="MobiDB-lite"/>
    </source>
</evidence>
<keyword evidence="2" id="KW-0812">Transmembrane</keyword>
<feature type="transmembrane region" description="Helical" evidence="2">
    <location>
        <begin position="55"/>
        <end position="77"/>
    </location>
</feature>
<organism evidence="3 4">
    <name type="scientific">Cesiribacter andamanensis AMV16</name>
    <dbReference type="NCBI Taxonomy" id="1279009"/>
    <lineage>
        <taxon>Bacteria</taxon>
        <taxon>Pseudomonadati</taxon>
        <taxon>Bacteroidota</taxon>
        <taxon>Cytophagia</taxon>
        <taxon>Cytophagales</taxon>
        <taxon>Cesiribacteraceae</taxon>
        <taxon>Cesiribacter</taxon>
    </lineage>
</organism>
<dbReference type="OrthoDB" id="850482at2"/>
<reference evidence="3 4" key="1">
    <citation type="journal article" date="2013" name="Genome Announc.">
        <title>Draft Genome Sequence of Cesiribacter andamanensis Strain AMV16T, Isolated from a Soil Sample from a Mud Volcano in the Andaman Islands, India.</title>
        <authorList>
            <person name="Shivaji S."/>
            <person name="Ara S."/>
            <person name="Begum Z."/>
            <person name="Srinivas T.N."/>
            <person name="Singh A."/>
            <person name="Kumar Pinnaka A."/>
        </authorList>
    </citation>
    <scope>NUCLEOTIDE SEQUENCE [LARGE SCALE GENOMIC DNA]</scope>
    <source>
        <strain evidence="3 4">AMV16</strain>
    </source>
</reference>
<dbReference type="AlphaFoldDB" id="M7NQ73"/>
<gene>
    <name evidence="3" type="ORF">ADICEAN_01014</name>
</gene>
<dbReference type="RefSeq" id="WP_009194416.1">
    <property type="nucleotide sequence ID" value="NZ_AODQ01000016.1"/>
</dbReference>